<dbReference type="RefSeq" id="WP_229642186.1">
    <property type="nucleotide sequence ID" value="NZ_JADWDC010000066.1"/>
</dbReference>
<dbReference type="InterPro" id="IPR025085">
    <property type="entry name" value="pPIWI_RE_X"/>
</dbReference>
<dbReference type="InterPro" id="IPR024996">
    <property type="entry name" value="RNaseH_pPIWI_RE"/>
</dbReference>
<dbReference type="Pfam" id="PF18157">
    <property type="entry name" value="MID_pPIWI_RE"/>
    <property type="match status" value="1"/>
</dbReference>
<evidence type="ECO:0000259" key="3">
    <source>
        <dbReference type="Pfam" id="PF18157"/>
    </source>
</evidence>
<evidence type="ECO:0000313" key="5">
    <source>
        <dbReference type="Proteomes" id="UP000729733"/>
    </source>
</evidence>
<evidence type="ECO:0000259" key="2">
    <source>
        <dbReference type="Pfam" id="PF13111"/>
    </source>
</evidence>
<name>A0A964BSW3_9CYAN</name>
<keyword evidence="5" id="KW-1185">Reference proteome</keyword>
<evidence type="ECO:0000259" key="1">
    <source>
        <dbReference type="Pfam" id="PF13032"/>
    </source>
</evidence>
<comment type="caution">
    <text evidence="4">The sequence shown here is derived from an EMBL/GenBank/DDBJ whole genome shotgun (WGS) entry which is preliminary data.</text>
</comment>
<organism evidence="4 5">
    <name type="scientific">Waterburya agarophytonicola KI4</name>
    <dbReference type="NCBI Taxonomy" id="2874699"/>
    <lineage>
        <taxon>Bacteria</taxon>
        <taxon>Bacillati</taxon>
        <taxon>Cyanobacteriota</taxon>
        <taxon>Cyanophyceae</taxon>
        <taxon>Pleurocapsales</taxon>
        <taxon>Hyellaceae</taxon>
        <taxon>Waterburya</taxon>
        <taxon>Waterburya agarophytonicola</taxon>
    </lineage>
</organism>
<feature type="domain" description="Prokaryotic pPIWI-RE MID" evidence="3">
    <location>
        <begin position="563"/>
        <end position="712"/>
    </location>
</feature>
<dbReference type="EMBL" id="JADWDC010000066">
    <property type="protein sequence ID" value="MCC0179088.1"/>
    <property type="molecule type" value="Genomic_DNA"/>
</dbReference>
<reference evidence="4" key="1">
    <citation type="journal article" date="2021" name="Antonie Van Leeuwenhoek">
        <title>Draft genome and description of Waterburya agarophytonicola gen. nov. sp. nov. (Pleurocapsales, Cyanobacteria): a seaweed symbiont.</title>
        <authorList>
            <person name="Bonthond G."/>
            <person name="Shalygin S."/>
            <person name="Bayer T."/>
            <person name="Weinberger F."/>
        </authorList>
    </citation>
    <scope>NUCLEOTIDE SEQUENCE</scope>
    <source>
        <strain evidence="4">KI4</strain>
    </source>
</reference>
<accession>A0A964BSW3</accession>
<feature type="domain" description="pPIWI-RE module N-terminal" evidence="2">
    <location>
        <begin position="75"/>
        <end position="456"/>
    </location>
</feature>
<dbReference type="Pfam" id="PF13032">
    <property type="entry name" value="RNaseH_pPIWI_RE"/>
    <property type="match status" value="1"/>
</dbReference>
<feature type="domain" description="pPIWI-RE RNaseH" evidence="1">
    <location>
        <begin position="733"/>
        <end position="1064"/>
    </location>
</feature>
<protein>
    <submittedName>
        <fullName evidence="4">DUF3893 domain-containing protein</fullName>
    </submittedName>
</protein>
<proteinExistence type="predicted"/>
<dbReference type="InterPro" id="IPR040496">
    <property type="entry name" value="MID_pPIWI_RE"/>
</dbReference>
<dbReference type="AlphaFoldDB" id="A0A964BSW3"/>
<dbReference type="Proteomes" id="UP000729733">
    <property type="component" value="Unassembled WGS sequence"/>
</dbReference>
<evidence type="ECO:0000313" key="4">
    <source>
        <dbReference type="EMBL" id="MCC0179088.1"/>
    </source>
</evidence>
<gene>
    <name evidence="4" type="ORF">I4641_19145</name>
</gene>
<sequence>MTQSQELEQIKMYELDPFAREDFSKKVGIFTLSLLAQNNFHRFAWLISAKLEVLLPKKYIQLGNAKTTATIPLVFTIPNDLPPVTVKGWTISWTNEALANFSKILKEIKQIKNLPYASLRCFLEIKLSNVTRIESNMGLSKSAINGRDYRIEPFAYLDGGDREEIVKRLKPILNDWLENYLVPYSEKEGIDEDVIEQLRELQSDNLLLSIKPFQSQIFPWSQHEKSGTARAYKYSFPALADYLARLIAKHEIFTELGGIKRIITSQSGNSVQLVTNPIKLENKGLFSLFVDLEIITFPSLPQPLIKIDVGKKRWLSSLKENSFDSNAINGFVFSENYSDRIFNFQLNRLLDKKIKQWSWQPDSSFTALQRELNLPLSISNGKQIVQNLASTADCQVLLTYRNGIQEKRHDIKVGVPEKDKLEAFEAITQILSTVGIEPFKDYSKVKFGKGMAHSNKIDGSRTINAPTSVNTILESLENQDISDAEKKSPDEMSHQEINNLLKEFFDFELSDKGIKNLRFNSKNRNQTKELKKLLSANKIAIQQLYPDETPLLIIFYDVKHYETVGLLEAVITMLWGDKLEIQSQKLPLDTHGAKAVLPGSKLKSKARAQKRVEAWTSVAEQVAKIKRPKFCLVMADEFYPDPKDKNKQLHDDKVNKPSTRRALASIGRSCVQFIRPPQIWMTSGDIKIAEFIIRAQASTKELLWAHSGRIDNIQEKVNKWFGHIEPKNRPKEIIAITINRKNAGRKSGRLENTFLPIAIRTNVQTGLSEMCCCYEDFKTHTFIITSWQPFTEALFDIANISPISLGSKQNIRISRFQEFVDSIISNSVDDSNNPVVMIDSSNCVQLWNWLSDRKLNTKDIDINQKLNMQDNWEGARIVRIRQDLAPGIIEDKVKYLAETYLEDTRTIEELKADKNRREEISAPSSPTGLYKLNFQNKTGCIVYLSIGKKTLHQKQRGASCYRKVEQDKYLDTLVSSTKSKNKYQKVTNSAGLKIKNIQNQEPHTDQWATPNPLEIIVASRQQEDEPDYIAGFVESLRYGYGHFNEWTKLAAPLFFERVVRDYISDFNLEEEEEKAG</sequence>
<dbReference type="Pfam" id="PF13111">
    <property type="entry name" value="pPIWI_RE_X"/>
    <property type="match status" value="1"/>
</dbReference>